<name>A0AAQ3SW64_PASNO</name>
<feature type="transmembrane region" description="Helical" evidence="1">
    <location>
        <begin position="137"/>
        <end position="160"/>
    </location>
</feature>
<keyword evidence="1" id="KW-0812">Transmembrane</keyword>
<keyword evidence="1" id="KW-0472">Membrane</keyword>
<reference evidence="2 3" key="1">
    <citation type="submission" date="2024-02" db="EMBL/GenBank/DDBJ databases">
        <title>High-quality chromosome-scale genome assembly of Pensacola bahiagrass (Paspalum notatum Flugge var. saurae).</title>
        <authorList>
            <person name="Vega J.M."/>
            <person name="Podio M."/>
            <person name="Orjuela J."/>
            <person name="Siena L.A."/>
            <person name="Pessino S.C."/>
            <person name="Combes M.C."/>
            <person name="Mariac C."/>
            <person name="Albertini E."/>
            <person name="Pupilli F."/>
            <person name="Ortiz J.P.A."/>
            <person name="Leblanc O."/>
        </authorList>
    </citation>
    <scope>NUCLEOTIDE SEQUENCE [LARGE SCALE GENOMIC DNA]</scope>
    <source>
        <strain evidence="2">R1</strain>
        <tissue evidence="2">Leaf</tissue>
    </source>
</reference>
<proteinExistence type="predicted"/>
<dbReference type="EMBL" id="CP144747">
    <property type="protein sequence ID" value="WVZ61549.1"/>
    <property type="molecule type" value="Genomic_DNA"/>
</dbReference>
<keyword evidence="3" id="KW-1185">Reference proteome</keyword>
<sequence>MPCPPSPSLPVRLRLDQCFSSIAVSRDFSSIGGEGIKCLYLLPRSPPAPHPSHISLDFIGCGLGLRGDFIAKQTDRGYCLLFITNGHLVTVSLGDMMIRGIPADWFIFRRSITCRPTFNFSSWFGIPGNFKLLRNSVGYFCSMLLLFVVALLTVSELWILACFKDNRRQNEPEFREGLISGCRVNNDDVLLQRVVNSAQYCVVHNHNRIAPVNEEAPKLTLHDILDGTGSVRLPHSKFDVLVWESHLPPYHKYIYSCQILEFDCKVTRNKQGQKRESSNY</sequence>
<accession>A0AAQ3SW64</accession>
<gene>
    <name evidence="2" type="ORF">U9M48_011406</name>
</gene>
<evidence type="ECO:0000313" key="3">
    <source>
        <dbReference type="Proteomes" id="UP001341281"/>
    </source>
</evidence>
<keyword evidence="1" id="KW-1133">Transmembrane helix</keyword>
<evidence type="ECO:0000313" key="2">
    <source>
        <dbReference type="EMBL" id="WVZ61549.1"/>
    </source>
</evidence>
<evidence type="ECO:0000256" key="1">
    <source>
        <dbReference type="SAM" id="Phobius"/>
    </source>
</evidence>
<protein>
    <submittedName>
        <fullName evidence="2">Uncharacterized protein</fullName>
    </submittedName>
</protein>
<dbReference type="AlphaFoldDB" id="A0AAQ3SW64"/>
<organism evidence="2 3">
    <name type="scientific">Paspalum notatum var. saurae</name>
    <dbReference type="NCBI Taxonomy" id="547442"/>
    <lineage>
        <taxon>Eukaryota</taxon>
        <taxon>Viridiplantae</taxon>
        <taxon>Streptophyta</taxon>
        <taxon>Embryophyta</taxon>
        <taxon>Tracheophyta</taxon>
        <taxon>Spermatophyta</taxon>
        <taxon>Magnoliopsida</taxon>
        <taxon>Liliopsida</taxon>
        <taxon>Poales</taxon>
        <taxon>Poaceae</taxon>
        <taxon>PACMAD clade</taxon>
        <taxon>Panicoideae</taxon>
        <taxon>Andropogonodae</taxon>
        <taxon>Paspaleae</taxon>
        <taxon>Paspalinae</taxon>
        <taxon>Paspalum</taxon>
    </lineage>
</organism>
<dbReference type="Proteomes" id="UP001341281">
    <property type="component" value="Chromosome 03"/>
</dbReference>